<evidence type="ECO:0000259" key="3">
    <source>
        <dbReference type="PROSITE" id="PS51668"/>
    </source>
</evidence>
<keyword evidence="1" id="KW-0949">S-adenosyl-L-methionine</keyword>
<reference evidence="4 5" key="1">
    <citation type="submission" date="2017-08" db="EMBL/GenBank/DDBJ databases">
        <title>Infants hospitalized years apart are colonized by the same room-sourced microbial strains.</title>
        <authorList>
            <person name="Brooks B."/>
            <person name="Olm M.R."/>
            <person name="Firek B.A."/>
            <person name="Baker R."/>
            <person name="Thomas B.C."/>
            <person name="Morowitz M.J."/>
            <person name="Banfield J.F."/>
        </authorList>
    </citation>
    <scope>NUCLEOTIDE SEQUENCE [LARGE SCALE GENOMIC DNA]</scope>
    <source>
        <strain evidence="4">S2_003_000_R2_4</strain>
    </source>
</reference>
<dbReference type="GO" id="GO:0032259">
    <property type="term" value="P:methylation"/>
    <property type="evidence" value="ECO:0007669"/>
    <property type="project" value="UniProtKB-KW"/>
</dbReference>
<name>A0A2W5X276_9CAUL</name>
<dbReference type="AlphaFoldDB" id="A0A2W5X276"/>
<evidence type="ECO:0000313" key="4">
    <source>
        <dbReference type="EMBL" id="PZR30641.1"/>
    </source>
</evidence>
<keyword evidence="4" id="KW-0808">Transferase</keyword>
<evidence type="ECO:0000256" key="1">
    <source>
        <dbReference type="ARBA" id="ARBA00022691"/>
    </source>
</evidence>
<evidence type="ECO:0000256" key="2">
    <source>
        <dbReference type="ARBA" id="ARBA00033753"/>
    </source>
</evidence>
<dbReference type="SUPFAM" id="SSF118196">
    <property type="entry name" value="YaeB-like"/>
    <property type="match status" value="1"/>
</dbReference>
<dbReference type="Gene3D" id="2.40.30.70">
    <property type="entry name" value="YaeB-like"/>
    <property type="match status" value="1"/>
</dbReference>
<dbReference type="Proteomes" id="UP000249393">
    <property type="component" value="Unassembled WGS sequence"/>
</dbReference>
<dbReference type="InterPro" id="IPR036414">
    <property type="entry name" value="YaeB_N_sf"/>
</dbReference>
<feature type="domain" description="TsaA-like" evidence="3">
    <location>
        <begin position="5"/>
        <end position="138"/>
    </location>
</feature>
<dbReference type="EMBL" id="QFQZ01000122">
    <property type="protein sequence ID" value="PZR30641.1"/>
    <property type="molecule type" value="Genomic_DNA"/>
</dbReference>
<dbReference type="RefSeq" id="WP_304282906.1">
    <property type="nucleotide sequence ID" value="NZ_QFQZ01000122.1"/>
</dbReference>
<dbReference type="CDD" id="cd09281">
    <property type="entry name" value="UPF0066"/>
    <property type="match status" value="1"/>
</dbReference>
<dbReference type="InterPro" id="IPR040372">
    <property type="entry name" value="YaeB-like"/>
</dbReference>
<dbReference type="PANTHER" id="PTHR12818:SF0">
    <property type="entry name" value="TRNA (ADENINE(37)-N6)-METHYLTRANSFERASE"/>
    <property type="match status" value="1"/>
</dbReference>
<protein>
    <submittedName>
        <fullName evidence="4">tRNA (N6-threonylcarbamoyladenosine(37)-N6)-methyltransferase TrmO</fullName>
    </submittedName>
</protein>
<dbReference type="GO" id="GO:0008168">
    <property type="term" value="F:methyltransferase activity"/>
    <property type="evidence" value="ECO:0007669"/>
    <property type="project" value="UniProtKB-KW"/>
</dbReference>
<sequence>MIIEMTPIGRVEGGREVPEDDDWGQSRARIVLDPGRFDGEALMGLDTFSHAEIVYVFDKVTDSEIVNGARHPRGDKDWPRIGIFAQRGKNRPNRIGVTVCEVVAVNGRTLEVRGLDAIDGTPVLDIKPVMSGFAPRGEVREPDWAREIMKKYW</sequence>
<evidence type="ECO:0000313" key="5">
    <source>
        <dbReference type="Proteomes" id="UP000249393"/>
    </source>
</evidence>
<dbReference type="PANTHER" id="PTHR12818">
    <property type="entry name" value="TRNA (ADENINE(37)-N6)-METHYLTRANSFERASE"/>
    <property type="match status" value="1"/>
</dbReference>
<dbReference type="PROSITE" id="PS51668">
    <property type="entry name" value="TSAA_2"/>
    <property type="match status" value="1"/>
</dbReference>
<organism evidence="4 5">
    <name type="scientific">Caulobacter segnis</name>
    <dbReference type="NCBI Taxonomy" id="88688"/>
    <lineage>
        <taxon>Bacteria</taxon>
        <taxon>Pseudomonadati</taxon>
        <taxon>Pseudomonadota</taxon>
        <taxon>Alphaproteobacteria</taxon>
        <taxon>Caulobacterales</taxon>
        <taxon>Caulobacteraceae</taxon>
        <taxon>Caulobacter</taxon>
    </lineage>
</organism>
<dbReference type="InterPro" id="IPR023370">
    <property type="entry name" value="TrmO-like_N"/>
</dbReference>
<proteinExistence type="inferred from homology"/>
<comment type="caution">
    <text evidence="4">The sequence shown here is derived from an EMBL/GenBank/DDBJ whole genome shotgun (WGS) entry which is preliminary data.</text>
</comment>
<accession>A0A2W5X276</accession>
<keyword evidence="4" id="KW-0489">Methyltransferase</keyword>
<comment type="similarity">
    <text evidence="2">Belongs to the tRNA methyltransferase O family.</text>
</comment>
<dbReference type="InterPro" id="IPR036413">
    <property type="entry name" value="YaeB-like_sf"/>
</dbReference>
<dbReference type="Pfam" id="PF01980">
    <property type="entry name" value="TrmO_N"/>
    <property type="match status" value="1"/>
</dbReference>
<gene>
    <name evidence="4" type="ORF">DI526_21955</name>
</gene>